<dbReference type="EMBL" id="CP063405">
    <property type="protein sequence ID" value="QSZ29841.1"/>
    <property type="molecule type" value="Genomic_DNA"/>
</dbReference>
<dbReference type="OrthoDB" id="3488785at2759"/>
<reference evidence="2" key="1">
    <citation type="submission" date="2020-10" db="EMBL/GenBank/DDBJ databases">
        <title>Genome Sequence of Monilinia vaccinii-corymbosi Sheds Light on Mummy Berry Disease Infection of Blueberry and Mating Type.</title>
        <authorList>
            <person name="Yow A.G."/>
            <person name="Zhang Y."/>
            <person name="Bansal K."/>
            <person name="Eacker S.M."/>
            <person name="Sullivan S."/>
            <person name="Liachko I."/>
            <person name="Cubeta M.A."/>
            <person name="Rollins J.A."/>
            <person name="Ashrafi H."/>
        </authorList>
    </citation>
    <scope>NUCLEOTIDE SEQUENCE</scope>
    <source>
        <strain evidence="2">RL-1</strain>
    </source>
</reference>
<dbReference type="Proteomes" id="UP000672032">
    <property type="component" value="Chromosome 1"/>
</dbReference>
<feature type="region of interest" description="Disordered" evidence="1">
    <location>
        <begin position="304"/>
        <end position="349"/>
    </location>
</feature>
<protein>
    <submittedName>
        <fullName evidence="2">Uncharacterized protein</fullName>
    </submittedName>
</protein>
<feature type="compositionally biased region" description="Basic and acidic residues" evidence="1">
    <location>
        <begin position="317"/>
        <end position="330"/>
    </location>
</feature>
<dbReference type="AlphaFoldDB" id="A0A8A3P4G4"/>
<evidence type="ECO:0000313" key="2">
    <source>
        <dbReference type="EMBL" id="QSZ29841.1"/>
    </source>
</evidence>
<evidence type="ECO:0000313" key="3">
    <source>
        <dbReference type="Proteomes" id="UP000672032"/>
    </source>
</evidence>
<keyword evidence="3" id="KW-1185">Reference proteome</keyword>
<evidence type="ECO:0000256" key="1">
    <source>
        <dbReference type="SAM" id="MobiDB-lite"/>
    </source>
</evidence>
<gene>
    <name evidence="2" type="ORF">DSL72_004359</name>
</gene>
<organism evidence="2 3">
    <name type="scientific">Monilinia vaccinii-corymbosi</name>
    <dbReference type="NCBI Taxonomy" id="61207"/>
    <lineage>
        <taxon>Eukaryota</taxon>
        <taxon>Fungi</taxon>
        <taxon>Dikarya</taxon>
        <taxon>Ascomycota</taxon>
        <taxon>Pezizomycotina</taxon>
        <taxon>Leotiomycetes</taxon>
        <taxon>Helotiales</taxon>
        <taxon>Sclerotiniaceae</taxon>
        <taxon>Monilinia</taxon>
    </lineage>
</organism>
<accession>A0A8A3P4G4</accession>
<sequence>MGRAGRGRSVPPACNKPDDRDVIRLCALLLPEMQRIVKSRTVPKDTIVHQALRGILCDPGMVPVLRSLNAQDDVVHPEGVRPTKLTKAIVDLYQDDLQRGEAIVLPKPSDEPQFPLRSDRIIRRLELSERRVFFMSSHEASDEPYMGQKNFPPCIFVDERVLMGACPFVRSAFTEKYLGNFEDANDIAIYDPDTTACRKRCVAQAKMVYLADLLASSYGRTAGDPQEDLPTIDGWSPGKLWKNTKSWVRFLRQDTFTEEDISSPEELDELCMFATFLGAKAAAITALRRKYEVDKARAILERAHPRPEISAPAAPRLRRDSPERRRRGDYEANEWENDTSDLGWRRRDR</sequence>
<proteinExistence type="predicted"/>
<name>A0A8A3P4G4_9HELO</name>